<protein>
    <submittedName>
        <fullName evidence="1">Uncharacterized protein</fullName>
    </submittedName>
</protein>
<dbReference type="KEGG" id="vg:22113588"/>
<gene>
    <name evidence="1" type="ORF">CPTMiller_00116</name>
</gene>
<evidence type="ECO:0000313" key="1">
    <source>
        <dbReference type="EMBL" id="AIK68052.1"/>
    </source>
</evidence>
<dbReference type="RefSeq" id="YP_009097718.1">
    <property type="nucleotide sequence ID" value="NC_025414.1"/>
</dbReference>
<sequence length="96" mass="11081">MITIVYWEELESEFSEEAGEMAAVDGDSEMLTVTESIETAFAKIKYHQEATEGRDIQYMLTFWLDGEILCHAMIAENTSVDTCREEILKYVKSFMH</sequence>
<accession>A0A076YJT6</accession>
<evidence type="ECO:0000313" key="2">
    <source>
        <dbReference type="Proteomes" id="UP000201263"/>
    </source>
</evidence>
<proteinExistence type="predicted"/>
<dbReference type="Proteomes" id="UP000201263">
    <property type="component" value="Segment"/>
</dbReference>
<organism evidence="1 2">
    <name type="scientific">Citrobacter phage Miller</name>
    <dbReference type="NCBI Taxonomy" id="1527524"/>
    <lineage>
        <taxon>Viruses</taxon>
        <taxon>Duplodnaviria</taxon>
        <taxon>Heunggongvirae</taxon>
        <taxon>Uroviricota</taxon>
        <taxon>Caudoviricetes</taxon>
        <taxon>Pantevenvirales</taxon>
        <taxon>Straboviridae</taxon>
        <taxon>Pseudotevenvirus</taxon>
        <taxon>Pseudotevenvirus miller</taxon>
    </lineage>
</organism>
<keyword evidence="2" id="KW-1185">Reference proteome</keyword>
<dbReference type="GeneID" id="22113588"/>
<reference evidence="1 2" key="1">
    <citation type="submission" date="2014-07" db="EMBL/GenBank/DDBJ databases">
        <title>Complete Genome of Citrobacter freundii Myophage Miller.</title>
        <authorList>
            <person name="Hwang K."/>
            <person name="Luna A.J."/>
            <person name="Hernandez A.C."/>
            <person name="Everett G.F.K."/>
        </authorList>
    </citation>
    <scope>NUCLEOTIDE SEQUENCE [LARGE SCALE GENOMIC DNA]</scope>
</reference>
<dbReference type="EMBL" id="KM236237">
    <property type="protein sequence ID" value="AIK68052.1"/>
    <property type="molecule type" value="Genomic_DNA"/>
</dbReference>
<name>A0A076YJT6_9CAUD</name>